<dbReference type="GO" id="GO:0004519">
    <property type="term" value="F:endonuclease activity"/>
    <property type="evidence" value="ECO:0007669"/>
    <property type="project" value="UniProtKB-KW"/>
</dbReference>
<feature type="compositionally biased region" description="Low complexity" evidence="7">
    <location>
        <begin position="791"/>
        <end position="803"/>
    </location>
</feature>
<protein>
    <recommendedName>
        <fullName evidence="8">Piwi domain-containing protein</fullName>
    </recommendedName>
</protein>
<evidence type="ECO:0000313" key="9">
    <source>
        <dbReference type="EMBL" id="KRZ78598.1"/>
    </source>
</evidence>
<keyword evidence="5" id="KW-0378">Hydrolase</keyword>
<dbReference type="InterPro" id="IPR003165">
    <property type="entry name" value="Piwi"/>
</dbReference>
<dbReference type="Pfam" id="PF17917">
    <property type="entry name" value="RT_RNaseH"/>
    <property type="match status" value="2"/>
</dbReference>
<dbReference type="GO" id="GO:0016787">
    <property type="term" value="F:hydrolase activity"/>
    <property type="evidence" value="ECO:0007669"/>
    <property type="project" value="UniProtKB-KW"/>
</dbReference>
<feature type="region of interest" description="Disordered" evidence="7">
    <location>
        <begin position="493"/>
        <end position="513"/>
    </location>
</feature>
<dbReference type="Pfam" id="PF02171">
    <property type="entry name" value="Piwi"/>
    <property type="match status" value="2"/>
</dbReference>
<feature type="domain" description="Piwi" evidence="8">
    <location>
        <begin position="1085"/>
        <end position="1136"/>
    </location>
</feature>
<name>A0A0V1N3G5_9BILA</name>
<feature type="domain" description="Piwi" evidence="8">
    <location>
        <begin position="512"/>
        <end position="563"/>
    </location>
</feature>
<dbReference type="Gene3D" id="3.30.420.10">
    <property type="entry name" value="Ribonuclease H-like superfamily/Ribonuclease H"/>
    <property type="match status" value="2"/>
</dbReference>
<keyword evidence="4" id="KW-0255">Endonuclease</keyword>
<dbReference type="PANTHER" id="PTHR22891">
    <property type="entry name" value="EUKARYOTIC TRANSLATION INITIATION FACTOR 2C"/>
    <property type="match status" value="1"/>
</dbReference>
<dbReference type="GO" id="GO:0003964">
    <property type="term" value="F:RNA-directed DNA polymerase activity"/>
    <property type="evidence" value="ECO:0007669"/>
    <property type="project" value="UniProtKB-KW"/>
</dbReference>
<dbReference type="SMART" id="SM00950">
    <property type="entry name" value="Piwi"/>
    <property type="match status" value="1"/>
</dbReference>
<dbReference type="STRING" id="268474.A0A0V1N3G5"/>
<evidence type="ECO:0000256" key="7">
    <source>
        <dbReference type="SAM" id="MobiDB-lite"/>
    </source>
</evidence>
<feature type="region of interest" description="Disordered" evidence="7">
    <location>
        <begin position="766"/>
        <end position="809"/>
    </location>
</feature>
<keyword evidence="3" id="KW-0540">Nuclease</keyword>
<dbReference type="GO" id="GO:0042575">
    <property type="term" value="C:DNA polymerase complex"/>
    <property type="evidence" value="ECO:0007669"/>
    <property type="project" value="UniProtKB-ARBA"/>
</dbReference>
<dbReference type="Proteomes" id="UP000054843">
    <property type="component" value="Unassembled WGS sequence"/>
</dbReference>
<keyword evidence="1" id="KW-0808">Transferase</keyword>
<keyword evidence="6" id="KW-0695">RNA-directed DNA polymerase</keyword>
<evidence type="ECO:0000259" key="8">
    <source>
        <dbReference type="PROSITE" id="PS50822"/>
    </source>
</evidence>
<gene>
    <name evidence="9" type="primary">tag-76</name>
    <name evidence="9" type="ORF">T10_1061</name>
</gene>
<feature type="region of interest" description="Disordered" evidence="7">
    <location>
        <begin position="193"/>
        <end position="236"/>
    </location>
</feature>
<feature type="region of interest" description="Disordered" evidence="7">
    <location>
        <begin position="1066"/>
        <end position="1086"/>
    </location>
</feature>
<evidence type="ECO:0000313" key="10">
    <source>
        <dbReference type="Proteomes" id="UP000054843"/>
    </source>
</evidence>
<dbReference type="AlphaFoldDB" id="A0A0V1N3G5"/>
<sequence>LKLAYDGRSSLFTVDKLRLRQVSEETHVVDEASKLHTALTAMPDEAVAEFRDFLLNALNLPNPFTTFKQPCLKRRAQTKDQRILQALMNEELNDDKPSQFLRRIQRLLGRVSDDIARLLFLSKLPLPIRTALVPFQDQPLTERAELAYQIAIALQISALQPKTAINAVSSDNSSFENCLERLESLFEKFIQSRDQPADDHHHPGSSRSPMTHRRHLLSPNRSGRRSPSPSTQDQRTPVSYLGKKIITVQLADLPALTWTFFVADVGVAIIGADILHHHAITVDIKHSRLVMACNNAHTLPSNGAPATESTDKYQSLLARFYPHQDAVQVTVKQLEPNFVLHAIETTGQPVHSKPGRLPPQKLQVAKEHFNDLLRRGATVTRRTASVQRCQRRLGQRHDVASLPPDSGTVKNSCRPLAFFSKRLTATQKRYSAFRRELLAAYLAAKHFRHAVEGRRFMVYTDLKPLAHARSDKVITIDDEGVISRVTIDRTKPAFTTPDHANSTAAGPERKRGTSRRTRYYVLYDESKINPDMMQSITYDLCHLCGRCTHSVSITAPVYFADLVCARADCYVLAKLNSGLVENVSDENSNNSNSSSEAESHVVDEASKLHTALTAMPDEAVAEFRDFLLNALNLPNPFTTFKQPCLKRRAQTKDQRILQALMNEELNDDKPSQFLRRIQRLLGRVSDDIARLLFLSKLPLPIRTALVPFQDQPLTERAELAYQIAIALQISALQPKTAINAVSSDNSSFENCLERLESLFEKFIQSRDQPADDHHHPGSSRSPMTHRRHLLSPNRSGRRSPSPSTQDQRTPVSYLGKKIITVQLADLPALTWTFFVADVGVAIIGADILHHHAITVDIKHSRLVMACNNAHTLPSNGAPATESTDKYQSLLARFYPHQDAVQVTVKQLEPNFVLHAIETTGQPVHSKPGRLPPQKLQVAKEHFNDLLRRGATVTRRTASVQRCQRRLGQRHDVASLPPDSGTVKNSCRPLAFFSKRLTATQKRYSAFRRELLAAYLAAKHFRHAVEGRRFMVYTDLKPLAHARSDKVITIDDEGVISRVTIDRTKPAFTTPDHANSTAAGPERKRGTSRRTRYYVLYDESKINPDMMQSITYDLCHLCGRCTHSVSITAPVYFADLVCARADCYVLAKLNSGLVENVSDENSNNSNSSSEAESVIKELASTIALHNNVKKIMYYA</sequence>
<dbReference type="SUPFAM" id="SSF53098">
    <property type="entry name" value="Ribonuclease H-like"/>
    <property type="match status" value="2"/>
</dbReference>
<dbReference type="InterPro" id="IPR055469">
    <property type="entry name" value="DUF7041"/>
</dbReference>
<dbReference type="PROSITE" id="PS50822">
    <property type="entry name" value="PIWI"/>
    <property type="match status" value="2"/>
</dbReference>
<evidence type="ECO:0000256" key="2">
    <source>
        <dbReference type="ARBA" id="ARBA00022695"/>
    </source>
</evidence>
<evidence type="ECO:0000256" key="1">
    <source>
        <dbReference type="ARBA" id="ARBA00022679"/>
    </source>
</evidence>
<dbReference type="InterPro" id="IPR041373">
    <property type="entry name" value="RT_RNaseH"/>
</dbReference>
<keyword evidence="10" id="KW-1185">Reference proteome</keyword>
<dbReference type="InterPro" id="IPR043502">
    <property type="entry name" value="DNA/RNA_pol_sf"/>
</dbReference>
<keyword evidence="2" id="KW-0548">Nucleotidyltransferase</keyword>
<organism evidence="9 10">
    <name type="scientific">Trichinella papuae</name>
    <dbReference type="NCBI Taxonomy" id="268474"/>
    <lineage>
        <taxon>Eukaryota</taxon>
        <taxon>Metazoa</taxon>
        <taxon>Ecdysozoa</taxon>
        <taxon>Nematoda</taxon>
        <taxon>Enoplea</taxon>
        <taxon>Dorylaimia</taxon>
        <taxon>Trichinellida</taxon>
        <taxon>Trichinellidae</taxon>
        <taxon>Trichinella</taxon>
    </lineage>
</organism>
<dbReference type="GO" id="GO:0003676">
    <property type="term" value="F:nucleic acid binding"/>
    <property type="evidence" value="ECO:0007669"/>
    <property type="project" value="InterPro"/>
</dbReference>
<dbReference type="EMBL" id="JYDO01000011">
    <property type="protein sequence ID" value="KRZ78598.1"/>
    <property type="molecule type" value="Genomic_DNA"/>
</dbReference>
<evidence type="ECO:0000256" key="6">
    <source>
        <dbReference type="ARBA" id="ARBA00022918"/>
    </source>
</evidence>
<feature type="non-terminal residue" evidence="9">
    <location>
        <position position="1"/>
    </location>
</feature>
<dbReference type="Pfam" id="PF23055">
    <property type="entry name" value="DUF7041"/>
    <property type="match status" value="2"/>
</dbReference>
<dbReference type="SUPFAM" id="SSF56672">
    <property type="entry name" value="DNA/RNA polymerases"/>
    <property type="match status" value="2"/>
</dbReference>
<feature type="compositionally biased region" description="Low complexity" evidence="7">
    <location>
        <begin position="218"/>
        <end position="230"/>
    </location>
</feature>
<dbReference type="InterPro" id="IPR036397">
    <property type="entry name" value="RNaseH_sf"/>
</dbReference>
<accession>A0A0V1N3G5</accession>
<dbReference type="OrthoDB" id="6500668at2759"/>
<reference evidence="9 10" key="1">
    <citation type="submission" date="2015-01" db="EMBL/GenBank/DDBJ databases">
        <title>Evolution of Trichinella species and genotypes.</title>
        <authorList>
            <person name="Korhonen P.K."/>
            <person name="Edoardo P."/>
            <person name="Giuseppe L.R."/>
            <person name="Gasser R.B."/>
        </authorList>
    </citation>
    <scope>NUCLEOTIDE SEQUENCE [LARGE SCALE GENOMIC DNA]</scope>
    <source>
        <strain evidence="9">ISS1980</strain>
    </source>
</reference>
<proteinExistence type="predicted"/>
<evidence type="ECO:0000256" key="4">
    <source>
        <dbReference type="ARBA" id="ARBA00022759"/>
    </source>
</evidence>
<evidence type="ECO:0000256" key="3">
    <source>
        <dbReference type="ARBA" id="ARBA00022722"/>
    </source>
</evidence>
<dbReference type="InterPro" id="IPR012337">
    <property type="entry name" value="RNaseH-like_sf"/>
</dbReference>
<comment type="caution">
    <text evidence="9">The sequence shown here is derived from an EMBL/GenBank/DDBJ whole genome shotgun (WGS) entry which is preliminary data.</text>
</comment>
<evidence type="ECO:0000256" key="5">
    <source>
        <dbReference type="ARBA" id="ARBA00022801"/>
    </source>
</evidence>